<dbReference type="Pfam" id="PF20259">
    <property type="entry name" value="tRNA_Me_trans_M"/>
    <property type="match status" value="1"/>
</dbReference>
<evidence type="ECO:0000259" key="13">
    <source>
        <dbReference type="Pfam" id="PF20259"/>
    </source>
</evidence>
<evidence type="ECO:0000256" key="4">
    <source>
        <dbReference type="ARBA" id="ARBA00022555"/>
    </source>
</evidence>
<protein>
    <recommendedName>
        <fullName evidence="3">tRNA-5-taurinomethyluridine 2-sulfurtransferase</fullName>
        <ecNumber evidence="3">2.8.1.14</ecNumber>
    </recommendedName>
</protein>
<keyword evidence="10" id="KW-1015">Disulfide bond</keyword>
<dbReference type="Pfam" id="PF20258">
    <property type="entry name" value="tRNA_Me_trans_C"/>
    <property type="match status" value="1"/>
</dbReference>
<reference evidence="14" key="1">
    <citation type="submission" date="2019-10" db="EMBL/GenBank/DDBJ databases">
        <authorList>
            <consortium name="DOE Joint Genome Institute"/>
            <person name="Kuo A."/>
            <person name="Miyauchi S."/>
            <person name="Kiss E."/>
            <person name="Drula E."/>
            <person name="Kohler A."/>
            <person name="Sanchez-Garcia M."/>
            <person name="Andreopoulos B."/>
            <person name="Barry K.W."/>
            <person name="Bonito G."/>
            <person name="Buee M."/>
            <person name="Carver A."/>
            <person name="Chen C."/>
            <person name="Cichocki N."/>
            <person name="Clum A."/>
            <person name="Culley D."/>
            <person name="Crous P.W."/>
            <person name="Fauchery L."/>
            <person name="Girlanda M."/>
            <person name="Hayes R."/>
            <person name="Keri Z."/>
            <person name="LaButti K."/>
            <person name="Lipzen A."/>
            <person name="Lombard V."/>
            <person name="Magnuson J."/>
            <person name="Maillard F."/>
            <person name="Morin E."/>
            <person name="Murat C."/>
            <person name="Nolan M."/>
            <person name="Ohm R."/>
            <person name="Pangilinan J."/>
            <person name="Pereira M."/>
            <person name="Perotto S."/>
            <person name="Peter M."/>
            <person name="Riley R."/>
            <person name="Sitrit Y."/>
            <person name="Stielow B."/>
            <person name="Szollosi G."/>
            <person name="Zifcakova L."/>
            <person name="Stursova M."/>
            <person name="Spatafora J.W."/>
            <person name="Tedersoo L."/>
            <person name="Vaario L.-M."/>
            <person name="Yamada A."/>
            <person name="Yan M."/>
            <person name="Wang P."/>
            <person name="Xu J."/>
            <person name="Bruns T."/>
            <person name="Baldrian P."/>
            <person name="Vilgalys R."/>
            <person name="Henrissat B."/>
            <person name="Grigoriev I.V."/>
            <person name="Hibbett D."/>
            <person name="Nagy L.G."/>
            <person name="Martin F.M."/>
        </authorList>
    </citation>
    <scope>NUCLEOTIDE SEQUENCE</scope>
    <source>
        <strain evidence="14">BED1</strain>
    </source>
</reference>
<evidence type="ECO:0000256" key="9">
    <source>
        <dbReference type="ARBA" id="ARBA00022884"/>
    </source>
</evidence>
<dbReference type="GO" id="GO:0005524">
    <property type="term" value="F:ATP binding"/>
    <property type="evidence" value="ECO:0007669"/>
    <property type="project" value="UniProtKB-KW"/>
</dbReference>
<dbReference type="Pfam" id="PF03054">
    <property type="entry name" value="tRNA_Me_trans"/>
    <property type="match status" value="1"/>
</dbReference>
<keyword evidence="5" id="KW-0808">Transferase</keyword>
<dbReference type="AlphaFoldDB" id="A0AAD4GJB2"/>
<dbReference type="InterPro" id="IPR004506">
    <property type="entry name" value="MnmA-like"/>
</dbReference>
<feature type="domain" description="tRNA-specific 2-thiouridylase MnmA-like central" evidence="13">
    <location>
        <begin position="211"/>
        <end position="272"/>
    </location>
</feature>
<dbReference type="CDD" id="cd01998">
    <property type="entry name" value="MnmA_TRMU-like"/>
    <property type="match status" value="1"/>
</dbReference>
<keyword evidence="8" id="KW-0067">ATP-binding</keyword>
<evidence type="ECO:0000256" key="3">
    <source>
        <dbReference type="ARBA" id="ARBA00011953"/>
    </source>
</evidence>
<keyword evidence="4" id="KW-0820">tRNA-binding</keyword>
<evidence type="ECO:0000313" key="14">
    <source>
        <dbReference type="EMBL" id="KAF8447657.1"/>
    </source>
</evidence>
<keyword evidence="6" id="KW-0819">tRNA processing</keyword>
<dbReference type="Proteomes" id="UP001194468">
    <property type="component" value="Unassembled WGS sequence"/>
</dbReference>
<comment type="similarity">
    <text evidence="2">Belongs to the MnmA/TRMU family.</text>
</comment>
<comment type="function">
    <text evidence="1">Catalyzes the 2-thiolation of uridine at the wobble position (U34) of mitochondrial tRNA(Lys), tRNA(Glu) and tRNA(Gln). Required for the formation of 5-taurinomethyl-2-thiouridine (tm5s2U) of mitochondrial tRNA(Lys), tRNA(Glu), and tRNA(Gln) at the wobble position. ATP is required to activate the C2 atom of the wobble base.</text>
</comment>
<dbReference type="Gene3D" id="2.30.30.280">
    <property type="entry name" value="Adenine nucleotide alpha hydrolases-like domains"/>
    <property type="match status" value="1"/>
</dbReference>
<dbReference type="GO" id="GO:0016783">
    <property type="term" value="F:sulfurtransferase activity"/>
    <property type="evidence" value="ECO:0007669"/>
    <property type="project" value="InterPro"/>
</dbReference>
<keyword evidence="9" id="KW-0694">RNA-binding</keyword>
<evidence type="ECO:0000256" key="11">
    <source>
        <dbReference type="ARBA" id="ARBA00049564"/>
    </source>
</evidence>
<evidence type="ECO:0000256" key="8">
    <source>
        <dbReference type="ARBA" id="ARBA00022840"/>
    </source>
</evidence>
<dbReference type="Gene3D" id="3.40.50.620">
    <property type="entry name" value="HUPs"/>
    <property type="match status" value="1"/>
</dbReference>
<dbReference type="SUPFAM" id="SSF52402">
    <property type="entry name" value="Adenine nucleotide alpha hydrolases-like"/>
    <property type="match status" value="1"/>
</dbReference>
<keyword evidence="15" id="KW-1185">Reference proteome</keyword>
<evidence type="ECO:0000256" key="1">
    <source>
        <dbReference type="ARBA" id="ARBA00003986"/>
    </source>
</evidence>
<evidence type="ECO:0000256" key="7">
    <source>
        <dbReference type="ARBA" id="ARBA00022741"/>
    </source>
</evidence>
<dbReference type="PANTHER" id="PTHR11933:SF5">
    <property type="entry name" value="MITOCHONDRIAL TRNA-SPECIFIC 2-THIOURIDYLASE 1"/>
    <property type="match status" value="1"/>
</dbReference>
<dbReference type="InterPro" id="IPR046884">
    <property type="entry name" value="MnmA-like_central"/>
</dbReference>
<organism evidence="14 15">
    <name type="scientific">Boletus edulis BED1</name>
    <dbReference type="NCBI Taxonomy" id="1328754"/>
    <lineage>
        <taxon>Eukaryota</taxon>
        <taxon>Fungi</taxon>
        <taxon>Dikarya</taxon>
        <taxon>Basidiomycota</taxon>
        <taxon>Agaricomycotina</taxon>
        <taxon>Agaricomycetes</taxon>
        <taxon>Agaricomycetidae</taxon>
        <taxon>Boletales</taxon>
        <taxon>Boletineae</taxon>
        <taxon>Boletaceae</taxon>
        <taxon>Boletoideae</taxon>
        <taxon>Boletus</taxon>
    </lineage>
</organism>
<dbReference type="EC" id="2.8.1.14" evidence="3"/>
<dbReference type="NCBIfam" id="TIGR00420">
    <property type="entry name" value="trmU"/>
    <property type="match status" value="1"/>
</dbReference>
<gene>
    <name evidence="14" type="ORF">L210DRAFT_3389684</name>
</gene>
<reference evidence="14" key="2">
    <citation type="journal article" date="2020" name="Nat. Commun.">
        <title>Large-scale genome sequencing of mycorrhizal fungi provides insights into the early evolution of symbiotic traits.</title>
        <authorList>
            <person name="Miyauchi S."/>
            <person name="Kiss E."/>
            <person name="Kuo A."/>
            <person name="Drula E."/>
            <person name="Kohler A."/>
            <person name="Sanchez-Garcia M."/>
            <person name="Morin E."/>
            <person name="Andreopoulos B."/>
            <person name="Barry K.W."/>
            <person name="Bonito G."/>
            <person name="Buee M."/>
            <person name="Carver A."/>
            <person name="Chen C."/>
            <person name="Cichocki N."/>
            <person name="Clum A."/>
            <person name="Culley D."/>
            <person name="Crous P.W."/>
            <person name="Fauchery L."/>
            <person name="Girlanda M."/>
            <person name="Hayes R.D."/>
            <person name="Keri Z."/>
            <person name="LaButti K."/>
            <person name="Lipzen A."/>
            <person name="Lombard V."/>
            <person name="Magnuson J."/>
            <person name="Maillard F."/>
            <person name="Murat C."/>
            <person name="Nolan M."/>
            <person name="Ohm R.A."/>
            <person name="Pangilinan J."/>
            <person name="Pereira M.F."/>
            <person name="Perotto S."/>
            <person name="Peter M."/>
            <person name="Pfister S."/>
            <person name="Riley R."/>
            <person name="Sitrit Y."/>
            <person name="Stielow J.B."/>
            <person name="Szollosi G."/>
            <person name="Zifcakova L."/>
            <person name="Stursova M."/>
            <person name="Spatafora J.W."/>
            <person name="Tedersoo L."/>
            <person name="Vaario L.M."/>
            <person name="Yamada A."/>
            <person name="Yan M."/>
            <person name="Wang P."/>
            <person name="Xu J."/>
            <person name="Bruns T."/>
            <person name="Baldrian P."/>
            <person name="Vilgalys R."/>
            <person name="Dunand C."/>
            <person name="Henrissat B."/>
            <person name="Grigoriev I.V."/>
            <person name="Hibbett D."/>
            <person name="Nagy L.G."/>
            <person name="Martin F.M."/>
        </authorList>
    </citation>
    <scope>NUCLEOTIDE SEQUENCE</scope>
    <source>
        <strain evidence="14">BED1</strain>
    </source>
</reference>
<accession>A0AAD4GJB2</accession>
<evidence type="ECO:0000256" key="6">
    <source>
        <dbReference type="ARBA" id="ARBA00022694"/>
    </source>
</evidence>
<dbReference type="InterPro" id="IPR023382">
    <property type="entry name" value="MnmA-like_central_sf"/>
</dbReference>
<evidence type="ECO:0000256" key="10">
    <source>
        <dbReference type="ARBA" id="ARBA00023157"/>
    </source>
</evidence>
<dbReference type="InterPro" id="IPR014729">
    <property type="entry name" value="Rossmann-like_a/b/a_fold"/>
</dbReference>
<sequence length="386" mass="43687">MSGGVDSSVTAKLLADPSNGYDLSAVFMRNWDTRDESGADDGCEWKKDWEDVQRVCRMLDIPVKMIDLSREYWLRVFEPSLRDWASGLSPNPDVWCNKEVKFGALLDRLTKESAFSNAWLATGHYASKTWDTSNRLTQPRPMLRKPLDSTKDQTYYLSSISENSLSRALFPLSQLTKAQVRNLAIEWKLPTATRDESMGLCFVGERKRFSEFISQYIVPKPGPIVDMTTGKKAGVHQGLWNYTIGQGAKISGMPQRMFVAKKDPRANVIFVVPGADHPALYVEGIRVRDFHWIWADDEPPEVSRPSGLEAHIKYRHCMTDVPCTVHRWVLCTSLFKFGPPTACRDTYGLRIIFHTPQKGIAPGQIATIYSEDWCLGCGVIEEVIRT</sequence>
<dbReference type="Gene3D" id="2.40.30.10">
    <property type="entry name" value="Translation factors"/>
    <property type="match status" value="1"/>
</dbReference>
<comment type="catalytic activity">
    <reaction evidence="11">
        <text>5-taurinomethyluridine(34) in tRNA + S-sulfanyl-L-cysteinyl-[protein] + AH2 + ATP = 5-taurinomethyl-2-thiouridine(34) in tRNA + L-cysteinyl-[protein] + A + AMP + diphosphate + H(+)</text>
        <dbReference type="Rhea" id="RHEA:47040"/>
        <dbReference type="Rhea" id="RHEA-COMP:10131"/>
        <dbReference type="Rhea" id="RHEA-COMP:11726"/>
        <dbReference type="Rhea" id="RHEA-COMP:11732"/>
        <dbReference type="Rhea" id="RHEA-COMP:11733"/>
        <dbReference type="ChEBI" id="CHEBI:13193"/>
        <dbReference type="ChEBI" id="CHEBI:15378"/>
        <dbReference type="ChEBI" id="CHEBI:17499"/>
        <dbReference type="ChEBI" id="CHEBI:29950"/>
        <dbReference type="ChEBI" id="CHEBI:30616"/>
        <dbReference type="ChEBI" id="CHEBI:33019"/>
        <dbReference type="ChEBI" id="CHEBI:61963"/>
        <dbReference type="ChEBI" id="CHEBI:87171"/>
        <dbReference type="ChEBI" id="CHEBI:87172"/>
        <dbReference type="ChEBI" id="CHEBI:456215"/>
        <dbReference type="EC" id="2.8.1.14"/>
    </reaction>
</comment>
<dbReference type="EMBL" id="WHUW01000004">
    <property type="protein sequence ID" value="KAF8447657.1"/>
    <property type="molecule type" value="Genomic_DNA"/>
</dbReference>
<dbReference type="InterPro" id="IPR046885">
    <property type="entry name" value="MnmA-like_C"/>
</dbReference>
<proteinExistence type="inferred from homology"/>
<name>A0AAD4GJB2_BOLED</name>
<dbReference type="GO" id="GO:0000049">
    <property type="term" value="F:tRNA binding"/>
    <property type="evidence" value="ECO:0007669"/>
    <property type="project" value="UniProtKB-KW"/>
</dbReference>
<evidence type="ECO:0000256" key="2">
    <source>
        <dbReference type="ARBA" id="ARBA00006191"/>
    </source>
</evidence>
<evidence type="ECO:0000259" key="12">
    <source>
        <dbReference type="Pfam" id="PF20258"/>
    </source>
</evidence>
<dbReference type="FunFam" id="2.30.30.280:FF:000001">
    <property type="entry name" value="tRNA-specific 2-thiouridylase MnmA"/>
    <property type="match status" value="1"/>
</dbReference>
<evidence type="ECO:0000256" key="5">
    <source>
        <dbReference type="ARBA" id="ARBA00022679"/>
    </source>
</evidence>
<evidence type="ECO:0000313" key="15">
    <source>
        <dbReference type="Proteomes" id="UP001194468"/>
    </source>
</evidence>
<dbReference type="NCBIfam" id="NF001138">
    <property type="entry name" value="PRK00143.1"/>
    <property type="match status" value="1"/>
</dbReference>
<feature type="domain" description="tRNA-specific 2-thiouridylase MnmA-like C-terminal" evidence="12">
    <location>
        <begin position="348"/>
        <end position="380"/>
    </location>
</feature>
<dbReference type="GO" id="GO:0002143">
    <property type="term" value="P:tRNA wobble position uridine thiolation"/>
    <property type="evidence" value="ECO:0007669"/>
    <property type="project" value="TreeGrafter"/>
</dbReference>
<dbReference type="PANTHER" id="PTHR11933">
    <property type="entry name" value="TRNA 5-METHYLAMINOMETHYL-2-THIOURIDYLATE -METHYLTRANSFERASE"/>
    <property type="match status" value="1"/>
</dbReference>
<dbReference type="GO" id="GO:0005739">
    <property type="term" value="C:mitochondrion"/>
    <property type="evidence" value="ECO:0007669"/>
    <property type="project" value="TreeGrafter"/>
</dbReference>
<comment type="caution">
    <text evidence="14">The sequence shown here is derived from an EMBL/GenBank/DDBJ whole genome shotgun (WGS) entry which is preliminary data.</text>
</comment>
<keyword evidence="7" id="KW-0547">Nucleotide-binding</keyword>